<feature type="transmembrane region" description="Helical" evidence="2">
    <location>
        <begin position="353"/>
        <end position="374"/>
    </location>
</feature>
<reference evidence="3 4" key="1">
    <citation type="submission" date="2016-05" db="EMBL/GenBank/DDBJ databases">
        <title>Genomic and physiological characterization of Planctopirus sp. isolated from fresh water lake.</title>
        <authorList>
            <person name="Subhash Y."/>
            <person name="Ramana C."/>
        </authorList>
    </citation>
    <scope>NUCLEOTIDE SEQUENCE [LARGE SCALE GENOMIC DNA]</scope>
    <source>
        <strain evidence="3 4">JC280</strain>
    </source>
</reference>
<dbReference type="GO" id="GO:0005737">
    <property type="term" value="C:cytoplasm"/>
    <property type="evidence" value="ECO:0007669"/>
    <property type="project" value="TreeGrafter"/>
</dbReference>
<keyword evidence="2" id="KW-1133">Transmembrane helix</keyword>
<evidence type="ECO:0008006" key="5">
    <source>
        <dbReference type="Google" id="ProtNLM"/>
    </source>
</evidence>
<feature type="transmembrane region" description="Helical" evidence="2">
    <location>
        <begin position="248"/>
        <end position="270"/>
    </location>
</feature>
<sequence>MISGGLFLRTDVECIPFAGGQAGDHYLFDPLALKYSLLSEKETFLLEKLEQGIAIPSLCHLFEDRFSETISPQALEQFMQTLRQQGWAIESPFDAQTMTMMAHRLRARKFWAKFANPLAIRFRGIDPTHLPGEIDLLQVANCLMGWIFQWPWIGMGLLLAITSLTIVLTHPAELFVAVRLATGQELVFWQLALCLCLVKILHELAHGVASLRHGAHCHELGVMLFVGTPVLYCDVTDSWRLPSRWSRMAIAAAGIYIELWIASLATLVWWLAEPGLVSNMALQLMLICGISSLVFNGNPLLKYDGYFILADALKMPNLADRSRQTLTVFLDWCWLGLSRPWPRGVSYHNAAGLIGYAVASSLFRLGLMISILVALHTWLKPYGLDIMTWVLGSMLLVGTGTSFVNQSRRYFTDTQRQNALKTTRARLIALAIVLLVTGGLLWPWPASMTADGYVIPHEGVIVRSPVSGRVMFATSKSTLSQGEIILELEDRVQKQRLLQQKARVATQKLLLEGLLQRQVFEPAVQAMIPTAEQELQDLQEQLAQWEAEEQRHQIKALVSGRLITIPRVETQARSAIPMEDPLRNELALPTWSGSILDPSNRGAFVEAGAELAWIAPQSGYDVLMRVSQSDIVRVSPGQEVIIWPQSATQRLLKGTITEISNAPIATTGTVNRASDSKWGFPAFTSDQRVYEVKATLNDASEQVLTGMPVSAKIQLPPESWFRWLMREFRRILRIDW</sequence>
<organism evidence="3 4">
    <name type="scientific">Planctopirus hydrillae</name>
    <dbReference type="NCBI Taxonomy" id="1841610"/>
    <lineage>
        <taxon>Bacteria</taxon>
        <taxon>Pseudomonadati</taxon>
        <taxon>Planctomycetota</taxon>
        <taxon>Planctomycetia</taxon>
        <taxon>Planctomycetales</taxon>
        <taxon>Planctomycetaceae</taxon>
        <taxon>Planctopirus</taxon>
    </lineage>
</organism>
<evidence type="ECO:0000256" key="2">
    <source>
        <dbReference type="SAM" id="Phobius"/>
    </source>
</evidence>
<keyword evidence="2" id="KW-0472">Membrane</keyword>
<comment type="caution">
    <text evidence="3">The sequence shown here is derived from an EMBL/GenBank/DDBJ whole genome shotgun (WGS) entry which is preliminary data.</text>
</comment>
<dbReference type="PANTHER" id="PTHR13325">
    <property type="entry name" value="PROTEASE M50 MEMBRANE-BOUND TRANSCRIPTION FACTOR SITE 2 PROTEASE"/>
    <property type="match status" value="1"/>
</dbReference>
<feature type="transmembrane region" description="Helical" evidence="2">
    <location>
        <begin position="425"/>
        <end position="444"/>
    </location>
</feature>
<dbReference type="Proteomes" id="UP000094828">
    <property type="component" value="Unassembled WGS sequence"/>
</dbReference>
<dbReference type="RefSeq" id="WP_068846562.1">
    <property type="nucleotide sequence ID" value="NZ_LYDR01000039.1"/>
</dbReference>
<dbReference type="GO" id="GO:0004222">
    <property type="term" value="F:metalloendopeptidase activity"/>
    <property type="evidence" value="ECO:0007669"/>
    <property type="project" value="InterPro"/>
</dbReference>
<dbReference type="PANTHER" id="PTHR13325:SF3">
    <property type="entry name" value="MEMBRANE-BOUND TRANSCRIPTION FACTOR SITE-2 PROTEASE"/>
    <property type="match status" value="1"/>
</dbReference>
<keyword evidence="2" id="KW-0812">Transmembrane</keyword>
<keyword evidence="1" id="KW-0175">Coiled coil</keyword>
<feature type="transmembrane region" description="Helical" evidence="2">
    <location>
        <begin position="276"/>
        <end position="295"/>
    </location>
</feature>
<evidence type="ECO:0000256" key="1">
    <source>
        <dbReference type="SAM" id="Coils"/>
    </source>
</evidence>
<feature type="coiled-coil region" evidence="1">
    <location>
        <begin position="528"/>
        <end position="555"/>
    </location>
</feature>
<keyword evidence="4" id="KW-1185">Reference proteome</keyword>
<protein>
    <recommendedName>
        <fullName evidence="5">RND efflux pump membrane fusion protein barrel-sandwich domain-containing protein</fullName>
    </recommendedName>
</protein>
<dbReference type="Gene3D" id="2.40.30.170">
    <property type="match status" value="1"/>
</dbReference>
<dbReference type="EMBL" id="LYDR01000039">
    <property type="protein sequence ID" value="ODA34982.1"/>
    <property type="molecule type" value="Genomic_DNA"/>
</dbReference>
<dbReference type="STRING" id="1841610.A6X21_04920"/>
<dbReference type="GO" id="GO:0016020">
    <property type="term" value="C:membrane"/>
    <property type="evidence" value="ECO:0007669"/>
    <property type="project" value="InterPro"/>
</dbReference>
<dbReference type="InterPro" id="IPR001193">
    <property type="entry name" value="MBTPS2"/>
</dbReference>
<name>A0A1C3EP36_9PLAN</name>
<accession>A0A1C3EP36</accession>
<dbReference type="AlphaFoldDB" id="A0A1C3EP36"/>
<proteinExistence type="predicted"/>
<evidence type="ECO:0000313" key="4">
    <source>
        <dbReference type="Proteomes" id="UP000094828"/>
    </source>
</evidence>
<feature type="transmembrane region" description="Helical" evidence="2">
    <location>
        <begin position="146"/>
        <end position="167"/>
    </location>
</feature>
<gene>
    <name evidence="3" type="ORF">A6X21_04920</name>
</gene>
<evidence type="ECO:0000313" key="3">
    <source>
        <dbReference type="EMBL" id="ODA34982.1"/>
    </source>
</evidence>
<feature type="transmembrane region" description="Helical" evidence="2">
    <location>
        <begin position="386"/>
        <end position="404"/>
    </location>
</feature>
<dbReference type="GO" id="GO:0031293">
    <property type="term" value="P:membrane protein intracellular domain proteolysis"/>
    <property type="evidence" value="ECO:0007669"/>
    <property type="project" value="TreeGrafter"/>
</dbReference>